<name>A0A1I1S9E1_9BURK</name>
<evidence type="ECO:0000313" key="1">
    <source>
        <dbReference type="EMBL" id="SFD43124.1"/>
    </source>
</evidence>
<keyword evidence="2" id="KW-1185">Reference proteome</keyword>
<protein>
    <submittedName>
        <fullName evidence="1">Uncharacterized protein</fullName>
    </submittedName>
</protein>
<dbReference type="EMBL" id="FOMQ01000002">
    <property type="protein sequence ID" value="SFD43124.1"/>
    <property type="molecule type" value="Genomic_DNA"/>
</dbReference>
<dbReference type="Proteomes" id="UP000199517">
    <property type="component" value="Unassembled WGS sequence"/>
</dbReference>
<organism evidence="1 2">
    <name type="scientific">Paracidovorax konjaci</name>
    <dbReference type="NCBI Taxonomy" id="32040"/>
    <lineage>
        <taxon>Bacteria</taxon>
        <taxon>Pseudomonadati</taxon>
        <taxon>Pseudomonadota</taxon>
        <taxon>Betaproteobacteria</taxon>
        <taxon>Burkholderiales</taxon>
        <taxon>Comamonadaceae</taxon>
        <taxon>Paracidovorax</taxon>
    </lineage>
</organism>
<proteinExistence type="predicted"/>
<dbReference type="AlphaFoldDB" id="A0A1I1S9E1"/>
<reference evidence="2" key="1">
    <citation type="submission" date="2016-10" db="EMBL/GenBank/DDBJ databases">
        <authorList>
            <person name="Varghese N."/>
            <person name="Submissions S."/>
        </authorList>
    </citation>
    <scope>NUCLEOTIDE SEQUENCE [LARGE SCALE GENOMIC DNA]</scope>
    <source>
        <strain evidence="2">DSM 7481</strain>
    </source>
</reference>
<sequence length="112" mass="12698">MSPATPEQVVKQRAAEYWKARIAGQYDKSYALTPPSYRKAYTSEQFARQFGTAASVISAEVTGVQCELEKCSAKIKLTAKPFIIGLKLDAIDTYLDEAWILEDGQWWRFQDL</sequence>
<dbReference type="RefSeq" id="WP_245783504.1">
    <property type="nucleotide sequence ID" value="NZ_FOMQ01000002.1"/>
</dbReference>
<gene>
    <name evidence="1" type="ORF">SAMN04489710_10237</name>
</gene>
<evidence type="ECO:0000313" key="2">
    <source>
        <dbReference type="Proteomes" id="UP000199517"/>
    </source>
</evidence>
<accession>A0A1I1S9E1</accession>